<dbReference type="AlphaFoldDB" id="A0A2M6WAG6"/>
<evidence type="ECO:0000256" key="4">
    <source>
        <dbReference type="ARBA" id="ARBA00022679"/>
    </source>
</evidence>
<comment type="similarity">
    <text evidence="2 9">Belongs to the beta sliding clamp family.</text>
</comment>
<keyword evidence="5 9" id="KW-0548">Nucleotidyltransferase</keyword>
<dbReference type="Pfam" id="PF02768">
    <property type="entry name" value="DNA_pol3_beta_3"/>
    <property type="match status" value="1"/>
</dbReference>
<dbReference type="PIRSF" id="PIRSF000804">
    <property type="entry name" value="DNA_pol_III_b"/>
    <property type="match status" value="1"/>
</dbReference>
<evidence type="ECO:0000256" key="8">
    <source>
        <dbReference type="ARBA" id="ARBA00023125"/>
    </source>
</evidence>
<dbReference type="GO" id="GO:0005737">
    <property type="term" value="C:cytoplasm"/>
    <property type="evidence" value="ECO:0007669"/>
    <property type="project" value="UniProtKB-SubCell"/>
</dbReference>
<feature type="domain" description="DNA polymerase III beta sliding clamp central" evidence="11">
    <location>
        <begin position="130"/>
        <end position="245"/>
    </location>
</feature>
<reference evidence="14" key="1">
    <citation type="submission" date="2017-09" db="EMBL/GenBank/DDBJ databases">
        <title>Depth-based differentiation of microbial function through sediment-hosted aquifers and enrichment of novel symbionts in the deep terrestrial subsurface.</title>
        <authorList>
            <person name="Probst A.J."/>
            <person name="Ladd B."/>
            <person name="Jarett J.K."/>
            <person name="Geller-Mcgrath D.E."/>
            <person name="Sieber C.M.K."/>
            <person name="Emerson J.B."/>
            <person name="Anantharaman K."/>
            <person name="Thomas B.C."/>
            <person name="Malmstrom R."/>
            <person name="Stieglmeier M."/>
            <person name="Klingl A."/>
            <person name="Woyke T."/>
            <person name="Ryan C.M."/>
            <person name="Banfield J.F."/>
        </authorList>
    </citation>
    <scope>NUCLEOTIDE SEQUENCE [LARGE SCALE GENOMIC DNA]</scope>
</reference>
<dbReference type="GO" id="GO:0009360">
    <property type="term" value="C:DNA polymerase III complex"/>
    <property type="evidence" value="ECO:0007669"/>
    <property type="project" value="InterPro"/>
</dbReference>
<evidence type="ECO:0000259" key="11">
    <source>
        <dbReference type="Pfam" id="PF02767"/>
    </source>
</evidence>
<evidence type="ECO:0000256" key="1">
    <source>
        <dbReference type="ARBA" id="ARBA00004496"/>
    </source>
</evidence>
<dbReference type="Pfam" id="PF00712">
    <property type="entry name" value="DNA_pol3_beta"/>
    <property type="match status" value="1"/>
</dbReference>
<dbReference type="EMBL" id="PFBP01000035">
    <property type="protein sequence ID" value="PIT89767.1"/>
    <property type="molecule type" value="Genomic_DNA"/>
</dbReference>
<evidence type="ECO:0000259" key="10">
    <source>
        <dbReference type="Pfam" id="PF00712"/>
    </source>
</evidence>
<dbReference type="InterPro" id="IPR022635">
    <property type="entry name" value="DNA_polIII_beta_C"/>
</dbReference>
<keyword evidence="3 9" id="KW-0963">Cytoplasm</keyword>
<dbReference type="PANTHER" id="PTHR30478">
    <property type="entry name" value="DNA POLYMERASE III SUBUNIT BETA"/>
    <property type="match status" value="1"/>
</dbReference>
<name>A0A2M6WAG6_9BACT</name>
<keyword evidence="6 9" id="KW-0235">DNA replication</keyword>
<dbReference type="InterPro" id="IPR046938">
    <property type="entry name" value="DNA_clamp_sf"/>
</dbReference>
<comment type="subunit">
    <text evidence="9">Forms a ring-shaped head-to-tail homodimer around DNA.</text>
</comment>
<organism evidence="13 14">
    <name type="scientific">Candidatus Kuenenbacteria bacterium CG10_big_fil_rev_8_21_14_0_10_36_11</name>
    <dbReference type="NCBI Taxonomy" id="1974618"/>
    <lineage>
        <taxon>Bacteria</taxon>
        <taxon>Candidatus Kueneniibacteriota</taxon>
    </lineage>
</organism>
<evidence type="ECO:0000256" key="5">
    <source>
        <dbReference type="ARBA" id="ARBA00022695"/>
    </source>
</evidence>
<dbReference type="PANTHER" id="PTHR30478:SF0">
    <property type="entry name" value="BETA SLIDING CLAMP"/>
    <property type="match status" value="1"/>
</dbReference>
<evidence type="ECO:0000259" key="12">
    <source>
        <dbReference type="Pfam" id="PF02768"/>
    </source>
</evidence>
<dbReference type="NCBIfam" id="TIGR00663">
    <property type="entry name" value="dnan"/>
    <property type="match status" value="1"/>
</dbReference>
<evidence type="ECO:0000256" key="9">
    <source>
        <dbReference type="PIRNR" id="PIRNR000804"/>
    </source>
</evidence>
<protein>
    <recommendedName>
        <fullName evidence="9">Beta sliding clamp</fullName>
    </recommendedName>
</protein>
<comment type="subcellular location">
    <subcellularLocation>
        <location evidence="1 9">Cytoplasm</location>
    </subcellularLocation>
</comment>
<gene>
    <name evidence="13" type="primary">dnaN</name>
    <name evidence="13" type="ORF">COU23_02115</name>
</gene>
<keyword evidence="8" id="KW-0238">DNA-binding</keyword>
<dbReference type="GO" id="GO:0003887">
    <property type="term" value="F:DNA-directed DNA polymerase activity"/>
    <property type="evidence" value="ECO:0007669"/>
    <property type="project" value="UniProtKB-UniRule"/>
</dbReference>
<dbReference type="SUPFAM" id="SSF55979">
    <property type="entry name" value="DNA clamp"/>
    <property type="match status" value="3"/>
</dbReference>
<evidence type="ECO:0000256" key="7">
    <source>
        <dbReference type="ARBA" id="ARBA00022932"/>
    </source>
</evidence>
<evidence type="ECO:0000256" key="3">
    <source>
        <dbReference type="ARBA" id="ARBA00022490"/>
    </source>
</evidence>
<evidence type="ECO:0000313" key="13">
    <source>
        <dbReference type="EMBL" id="PIT89767.1"/>
    </source>
</evidence>
<comment type="function">
    <text evidence="9">Confers DNA tethering and processivity to DNA polymerases and other proteins. Acts as a clamp, forming a ring around DNA (a reaction catalyzed by the clamp-loading complex) which diffuses in an ATP-independent manner freely and bidirectionally along dsDNA. Initially characterized for its ability to contact the catalytic subunit of DNA polymerase III (Pol III), a complex, multichain enzyme responsible for most of the replicative synthesis in bacteria; Pol III exhibits 3'-5' exonuclease proofreading activity. The beta chain is required for initiation of replication as well as for processivity of DNA replication.</text>
</comment>
<dbReference type="Pfam" id="PF02767">
    <property type="entry name" value="DNA_pol3_beta_2"/>
    <property type="match status" value="1"/>
</dbReference>
<dbReference type="InterPro" id="IPR022637">
    <property type="entry name" value="DNA_polIII_beta_cen"/>
</dbReference>
<dbReference type="GO" id="GO:0006271">
    <property type="term" value="P:DNA strand elongation involved in DNA replication"/>
    <property type="evidence" value="ECO:0007669"/>
    <property type="project" value="TreeGrafter"/>
</dbReference>
<keyword evidence="7 9" id="KW-0239">DNA-directed DNA polymerase</keyword>
<evidence type="ECO:0000313" key="14">
    <source>
        <dbReference type="Proteomes" id="UP000231464"/>
    </source>
</evidence>
<sequence>MKFTCIKENLIKGLNAVAKISGKNISLPILNNILIVAENEGIKFSATNLEIGIKTKIRGKIEEAGKITVPAKTLAGFVGYLPEEKVKFELLKNSNEIKITSGTWETKIKTQSADEYPLIPEVATENVLKLKTSQLKQILSETIFAAITNESRPELSGGYFNISEQLLTMVATDSYRLAEKKFITEENKKKAHFIVPIKTLQELEKILSESEEDEEVKIYWEENQVLFLMSQAELNSRLINGEYPDYTQIIPDKHTTRIAFNKNVAVNAIKAASLFVKTGIYDVIFEFKKPDKMFIKAANSQLGENQAIIDCEIEGEENNIVFNYHYILDGLLNLTNEKVILEMSNPNSPAVLKIDKKDDYLYLMMPIRQ</sequence>
<dbReference type="SMART" id="SM00480">
    <property type="entry name" value="POL3Bc"/>
    <property type="match status" value="1"/>
</dbReference>
<accession>A0A2M6WAG6</accession>
<dbReference type="GO" id="GO:0008408">
    <property type="term" value="F:3'-5' exonuclease activity"/>
    <property type="evidence" value="ECO:0007669"/>
    <property type="project" value="InterPro"/>
</dbReference>
<keyword evidence="4 9" id="KW-0808">Transferase</keyword>
<dbReference type="InterPro" id="IPR022634">
    <property type="entry name" value="DNA_polIII_beta_N"/>
</dbReference>
<dbReference type="Gene3D" id="3.10.150.10">
    <property type="entry name" value="DNA Polymerase III, subunit A, domain 2"/>
    <property type="match status" value="1"/>
</dbReference>
<proteinExistence type="inferred from homology"/>
<dbReference type="Proteomes" id="UP000231464">
    <property type="component" value="Unassembled WGS sequence"/>
</dbReference>
<feature type="domain" description="DNA polymerase III beta sliding clamp N-terminal" evidence="10">
    <location>
        <begin position="1"/>
        <end position="120"/>
    </location>
</feature>
<dbReference type="CDD" id="cd00140">
    <property type="entry name" value="beta_clamp"/>
    <property type="match status" value="1"/>
</dbReference>
<dbReference type="Gene3D" id="3.70.10.10">
    <property type="match status" value="1"/>
</dbReference>
<comment type="caution">
    <text evidence="13">The sequence shown here is derived from an EMBL/GenBank/DDBJ whole genome shotgun (WGS) entry which is preliminary data.</text>
</comment>
<evidence type="ECO:0000256" key="6">
    <source>
        <dbReference type="ARBA" id="ARBA00022705"/>
    </source>
</evidence>
<dbReference type="InterPro" id="IPR001001">
    <property type="entry name" value="DNA_polIII_beta"/>
</dbReference>
<dbReference type="GO" id="GO:0003677">
    <property type="term" value="F:DNA binding"/>
    <property type="evidence" value="ECO:0007669"/>
    <property type="project" value="UniProtKB-UniRule"/>
</dbReference>
<feature type="domain" description="DNA polymerase III beta sliding clamp C-terminal" evidence="12">
    <location>
        <begin position="248"/>
        <end position="368"/>
    </location>
</feature>
<evidence type="ECO:0000256" key="2">
    <source>
        <dbReference type="ARBA" id="ARBA00010752"/>
    </source>
</evidence>